<dbReference type="Gramene" id="A06p08470.2_BraZ1">
    <property type="protein sequence ID" value="A06p08470.2_BraZ1.CDS"/>
    <property type="gene ID" value="A06g08470.2_BraZ1"/>
</dbReference>
<dbReference type="PROSITE" id="PS50600">
    <property type="entry name" value="ULP_PROTEASE"/>
    <property type="match status" value="1"/>
</dbReference>
<dbReference type="PANTHER" id="PTHR48449:SF2">
    <property type="entry name" value="UBIQUITIN-LIKE PROTEASE FAMILY PROFILE DOMAIN-CONTAINING PROTEIN"/>
    <property type="match status" value="1"/>
</dbReference>
<dbReference type="SUPFAM" id="SSF54001">
    <property type="entry name" value="Cysteine proteinases"/>
    <property type="match status" value="1"/>
</dbReference>
<feature type="compositionally biased region" description="Basic and acidic residues" evidence="4">
    <location>
        <begin position="489"/>
        <end position="500"/>
    </location>
</feature>
<dbReference type="GO" id="GO:0006508">
    <property type="term" value="P:proteolysis"/>
    <property type="evidence" value="ECO:0007669"/>
    <property type="project" value="UniProtKB-KW"/>
</dbReference>
<dbReference type="PANTHER" id="PTHR48449">
    <property type="entry name" value="DUF1985 DOMAIN-CONTAINING PROTEIN"/>
    <property type="match status" value="1"/>
</dbReference>
<reference evidence="6 7" key="1">
    <citation type="submission" date="2021-07" db="EMBL/GenBank/DDBJ databases">
        <authorList>
            <consortium name="Genoscope - CEA"/>
            <person name="William W."/>
        </authorList>
    </citation>
    <scope>NUCLEOTIDE SEQUENCE [LARGE SCALE GENOMIC DNA]</scope>
</reference>
<dbReference type="Gene3D" id="3.40.395.10">
    <property type="entry name" value="Adenoviral Proteinase, Chain A"/>
    <property type="match status" value="1"/>
</dbReference>
<evidence type="ECO:0000259" key="5">
    <source>
        <dbReference type="PROSITE" id="PS50600"/>
    </source>
</evidence>
<name>A0A8D9G621_BRACM</name>
<evidence type="ECO:0000256" key="1">
    <source>
        <dbReference type="ARBA" id="ARBA00005234"/>
    </source>
</evidence>
<dbReference type="AlphaFoldDB" id="A0A8D9G621"/>
<protein>
    <recommendedName>
        <fullName evidence="5">Ubiquitin-like protease family profile domain-containing protein</fullName>
    </recommendedName>
</protein>
<evidence type="ECO:0000313" key="7">
    <source>
        <dbReference type="Proteomes" id="UP000694005"/>
    </source>
</evidence>
<feature type="region of interest" description="Disordered" evidence="4">
    <location>
        <begin position="448"/>
        <end position="471"/>
    </location>
</feature>
<dbReference type="InterPro" id="IPR015410">
    <property type="entry name" value="DUF1985"/>
</dbReference>
<accession>A0A8D9G621</accession>
<dbReference type="Proteomes" id="UP000694005">
    <property type="component" value="Chromosome A06"/>
</dbReference>
<evidence type="ECO:0000256" key="2">
    <source>
        <dbReference type="ARBA" id="ARBA00022670"/>
    </source>
</evidence>
<evidence type="ECO:0000256" key="4">
    <source>
        <dbReference type="SAM" id="MobiDB-lite"/>
    </source>
</evidence>
<evidence type="ECO:0000256" key="3">
    <source>
        <dbReference type="ARBA" id="ARBA00022801"/>
    </source>
</evidence>
<dbReference type="Pfam" id="PF09331">
    <property type="entry name" value="DUF1985"/>
    <property type="match status" value="1"/>
</dbReference>
<dbReference type="GO" id="GO:0008234">
    <property type="term" value="F:cysteine-type peptidase activity"/>
    <property type="evidence" value="ECO:0007669"/>
    <property type="project" value="InterPro"/>
</dbReference>
<comment type="similarity">
    <text evidence="1">Belongs to the peptidase C48 family.</text>
</comment>
<evidence type="ECO:0000313" key="6">
    <source>
        <dbReference type="EMBL" id="CAG7868607.1"/>
    </source>
</evidence>
<feature type="region of interest" description="Disordered" evidence="4">
    <location>
        <begin position="257"/>
        <end position="279"/>
    </location>
</feature>
<keyword evidence="2" id="KW-0645">Protease</keyword>
<organism evidence="6 7">
    <name type="scientific">Brassica campestris</name>
    <name type="common">Field mustard</name>
    <dbReference type="NCBI Taxonomy" id="3711"/>
    <lineage>
        <taxon>Eukaryota</taxon>
        <taxon>Viridiplantae</taxon>
        <taxon>Streptophyta</taxon>
        <taxon>Embryophyta</taxon>
        <taxon>Tracheophyta</taxon>
        <taxon>Spermatophyta</taxon>
        <taxon>Magnoliopsida</taxon>
        <taxon>eudicotyledons</taxon>
        <taxon>Gunneridae</taxon>
        <taxon>Pentapetalae</taxon>
        <taxon>rosids</taxon>
        <taxon>malvids</taxon>
        <taxon>Brassicales</taxon>
        <taxon>Brassicaceae</taxon>
        <taxon>Brassiceae</taxon>
        <taxon>Brassica</taxon>
    </lineage>
</organism>
<keyword evidence="3" id="KW-0378">Hydrolase</keyword>
<gene>
    <name evidence="6" type="ORF">BRAPAZ1V2_A06P08470.2</name>
</gene>
<dbReference type="InterPro" id="IPR038765">
    <property type="entry name" value="Papain-like_cys_pep_sf"/>
</dbReference>
<dbReference type="Pfam" id="PF02902">
    <property type="entry name" value="Peptidase_C48"/>
    <property type="match status" value="1"/>
</dbReference>
<feature type="region of interest" description="Disordered" evidence="4">
    <location>
        <begin position="489"/>
        <end position="517"/>
    </location>
</feature>
<dbReference type="EMBL" id="LS974622">
    <property type="protein sequence ID" value="CAG7868607.1"/>
    <property type="molecule type" value="Genomic_DNA"/>
</dbReference>
<feature type="compositionally biased region" description="Acidic residues" evidence="4">
    <location>
        <begin position="266"/>
        <end position="275"/>
    </location>
</feature>
<sequence length="953" mass="105840">MDTNHGDPPPLSFPDRMFAMGDEPLGIRVTPYHKPSCISKILNALDEEELRFVRESPFGKLVEIAEKPSFSGRIGRLLFSRLLKIRKKHEAWFLFAGKPIRFSIREFALVTGLNCRRYPPHSKKRSKKILSEKPYWGELFGAMTEVTVSSVVTMLKKKTVTDRGMRIKYALLSLLSAVILPTSHNPRILHAAAERIKDLDQFLAYPWGRESFDMLMDSIKERNEISLSQNTIAFKGFVMSIQLVLIEAVPSLMGVVRDGASSGSESESEADEESGLVEREGKISINTGHIRSIDAACKVNVVSIISDGVDLPNFEPGVGSEDEEDVLVDNLVKAAREGFSFSNSNFKGGATKADVSRMRDEAIKENNNRKTARANRKLPATDGVDAEYVASIVKNSLSADLSNMGDQIKDLALSLCNSQNLFQKKMEDLMRISQKEILDTLTKYCTRSHARPPVDCPPDNTGESNLPERDSNPFVVSDIIQEAMRFANKESAHTRQESRENVVGGQRGHPCDEDNFSEPLRSEEHEAMDHGVGDELNPNHGDREEDPLVAYMFNGEADDVGDVGACQDPITNSNVHGENAVEQVIAPPFNRSETIIEDPTNVVNANQEAVTTGLSFPDPSFSIGLTQMNKSNAQDVDHVAHPKNLEEPLPESNVDKEAPILNRKSKRAKVVPRNLVGDYQFDKRFLTRAWESFVNAICSTPSIDYAAKFALLLEVLGGSPFVIDFGGITVESSELSAIVDRSSHLPSTMMDVLIHHTRYVFLSNAEQMHSKNCVFLDTKFVSLLSKSFTKFSKTAKKDNFRFPPALCSFVAADLPIAEVNRFYFPFNFDKQHWVGVCVDVSLAQVIVLDCNTSLKTEAMVAADLRPITQMFPFIIRQAGKQLTAKEMKTLSIDRPRAVPQNSNLYESGITSVLLIQAHAVGGVDVCKCINQEVLDTEVQRVAVMMYEDNVAPL</sequence>
<proteinExistence type="inferred from homology"/>
<dbReference type="InterPro" id="IPR003653">
    <property type="entry name" value="Peptidase_C48_C"/>
</dbReference>
<feature type="domain" description="Ubiquitin-like protease family profile" evidence="5">
    <location>
        <begin position="728"/>
        <end position="918"/>
    </location>
</feature>